<sequence length="279" mass="31204">MIKVIIKIATTFLILFFAIISLISCEDVVDIDLETAEPKLVIDASLKWQKGTLGNEQTIKLTTTTDFYENTIPFVTGATVFITNGNNDVFNFVEIPNSGEYFCPNFVSEINQNYTLTVIVNGETYTASETLLAAPTIDSVEQDNEGGFTGDEIEVKFFYDDVPFENNFYLIQFNTSITALPEYDVISDEFFQGNQMFGLYTNEDLEAGNEVTFTLHGISETYYNYMNILLGVAATNGGSPFQTPPATVRGNIINQTNFDNYALGFFRLSETDTMTYTVE</sequence>
<dbReference type="Pfam" id="PF14054">
    <property type="entry name" value="DUF4249"/>
    <property type="match status" value="1"/>
</dbReference>
<evidence type="ECO:0008006" key="3">
    <source>
        <dbReference type="Google" id="ProtNLM"/>
    </source>
</evidence>
<protein>
    <recommendedName>
        <fullName evidence="3">DUF4249 domain-containing protein</fullName>
    </recommendedName>
</protein>
<accession>A0ABM7S5K5</accession>
<dbReference type="InterPro" id="IPR025345">
    <property type="entry name" value="DUF4249"/>
</dbReference>
<keyword evidence="2" id="KW-1185">Reference proteome</keyword>
<evidence type="ECO:0000313" key="2">
    <source>
        <dbReference type="Proteomes" id="UP000825258"/>
    </source>
</evidence>
<gene>
    <name evidence="1" type="ORF">KK2020170_16220</name>
</gene>
<proteinExistence type="predicted"/>
<name>A0ABM7S5K5_9FLAO</name>
<dbReference type="Proteomes" id="UP000825258">
    <property type="component" value="Chromosome"/>
</dbReference>
<evidence type="ECO:0000313" key="1">
    <source>
        <dbReference type="EMBL" id="BCY28754.1"/>
    </source>
</evidence>
<dbReference type="RefSeq" id="WP_221257864.1">
    <property type="nucleotide sequence ID" value="NZ_AP024749.1"/>
</dbReference>
<dbReference type="EMBL" id="AP024749">
    <property type="protein sequence ID" value="BCY28754.1"/>
    <property type="molecule type" value="Genomic_DNA"/>
</dbReference>
<dbReference type="PROSITE" id="PS51257">
    <property type="entry name" value="PROKAR_LIPOPROTEIN"/>
    <property type="match status" value="1"/>
</dbReference>
<organism evidence="1 2">
    <name type="scientific">Flavobacterium okayamense</name>
    <dbReference type="NCBI Taxonomy" id="2830782"/>
    <lineage>
        <taxon>Bacteria</taxon>
        <taxon>Pseudomonadati</taxon>
        <taxon>Bacteroidota</taxon>
        <taxon>Flavobacteriia</taxon>
        <taxon>Flavobacteriales</taxon>
        <taxon>Flavobacteriaceae</taxon>
        <taxon>Flavobacterium</taxon>
    </lineage>
</organism>
<reference evidence="1 2" key="1">
    <citation type="submission" date="2021-06" db="EMBL/GenBank/DDBJ databases">
        <title>Whole genome sequences of Flavobacterium sp. KK2020170 and assembly.</title>
        <authorList>
            <person name="Kitahara K."/>
            <person name="Miyoshi S."/>
            <person name="Uesaka K."/>
        </authorList>
    </citation>
    <scope>NUCLEOTIDE SEQUENCE [LARGE SCALE GENOMIC DNA]</scope>
    <source>
        <strain evidence="1 2">KK2020170</strain>
    </source>
</reference>